<dbReference type="RefSeq" id="WP_254088045.1">
    <property type="nucleotide sequence ID" value="NZ_JAHESE010000089.1"/>
</dbReference>
<dbReference type="SUPFAM" id="SSF49464">
    <property type="entry name" value="Carboxypeptidase regulatory domain-like"/>
    <property type="match status" value="1"/>
</dbReference>
<evidence type="ECO:0000256" key="1">
    <source>
        <dbReference type="SAM" id="SignalP"/>
    </source>
</evidence>
<accession>A0AAP2GWK0</accession>
<feature type="chain" id="PRO_5043055039" evidence="1">
    <location>
        <begin position="25"/>
        <end position="110"/>
    </location>
</feature>
<dbReference type="Proteomes" id="UP001319080">
    <property type="component" value="Unassembled WGS sequence"/>
</dbReference>
<proteinExistence type="predicted"/>
<gene>
    <name evidence="2" type="ORF">KK062_29895</name>
</gene>
<feature type="signal peptide" evidence="1">
    <location>
        <begin position="1"/>
        <end position="24"/>
    </location>
</feature>
<organism evidence="2 3">
    <name type="scientific">Dawidia cretensis</name>
    <dbReference type="NCBI Taxonomy" id="2782350"/>
    <lineage>
        <taxon>Bacteria</taxon>
        <taxon>Pseudomonadati</taxon>
        <taxon>Bacteroidota</taxon>
        <taxon>Cytophagia</taxon>
        <taxon>Cytophagales</taxon>
        <taxon>Chryseotaleaceae</taxon>
        <taxon>Dawidia</taxon>
    </lineage>
</organism>
<feature type="non-terminal residue" evidence="2">
    <location>
        <position position="110"/>
    </location>
</feature>
<dbReference type="Gene3D" id="2.60.40.1120">
    <property type="entry name" value="Carboxypeptidase-like, regulatory domain"/>
    <property type="match status" value="1"/>
</dbReference>
<evidence type="ECO:0000313" key="3">
    <source>
        <dbReference type="Proteomes" id="UP001319080"/>
    </source>
</evidence>
<dbReference type="AlphaFoldDB" id="A0AAP2GWK0"/>
<keyword evidence="1" id="KW-0732">Signal</keyword>
<sequence length="110" mass="11571">MNRFYCKLGFFAALWLLTSLPGVGQTLTVKGVVRDESGETMPGVNVVIKGTTEGTTTNADGAFTIAVPDASSVWVFSYGCYKVLAEGVGTRQTLSSVLEPDSSSLTELVG</sequence>
<keyword evidence="2" id="KW-0121">Carboxypeptidase</keyword>
<dbReference type="EMBL" id="JAHESE010000089">
    <property type="protein sequence ID" value="MBT1712485.1"/>
    <property type="molecule type" value="Genomic_DNA"/>
</dbReference>
<dbReference type="GO" id="GO:0004180">
    <property type="term" value="F:carboxypeptidase activity"/>
    <property type="evidence" value="ECO:0007669"/>
    <property type="project" value="UniProtKB-KW"/>
</dbReference>
<comment type="caution">
    <text evidence="2">The sequence shown here is derived from an EMBL/GenBank/DDBJ whole genome shotgun (WGS) entry which is preliminary data.</text>
</comment>
<protein>
    <submittedName>
        <fullName evidence="2">Carboxypeptidase-like regulatory domain-containing protein</fullName>
    </submittedName>
</protein>
<dbReference type="InterPro" id="IPR008969">
    <property type="entry name" value="CarboxyPept-like_regulatory"/>
</dbReference>
<keyword evidence="3" id="KW-1185">Reference proteome</keyword>
<name>A0AAP2GWK0_9BACT</name>
<keyword evidence="2" id="KW-0645">Protease</keyword>
<dbReference type="Pfam" id="PF13715">
    <property type="entry name" value="CarbopepD_reg_2"/>
    <property type="match status" value="1"/>
</dbReference>
<keyword evidence="2" id="KW-0378">Hydrolase</keyword>
<reference evidence="2 3" key="1">
    <citation type="submission" date="2021-05" db="EMBL/GenBank/DDBJ databases">
        <title>A Polyphasic approach of four new species of the genus Ohtaekwangia: Ohtaekwangia histidinii sp. nov., Ohtaekwangia cretensis sp. nov., Ohtaekwangia indiensis sp. nov., Ohtaekwangia reichenbachii sp. nov. from diverse environment.</title>
        <authorList>
            <person name="Octaviana S."/>
        </authorList>
    </citation>
    <scope>NUCLEOTIDE SEQUENCE [LARGE SCALE GENOMIC DNA]</scope>
    <source>
        <strain evidence="2 3">PWU5</strain>
    </source>
</reference>
<evidence type="ECO:0000313" key="2">
    <source>
        <dbReference type="EMBL" id="MBT1712485.1"/>
    </source>
</evidence>